<dbReference type="InterPro" id="IPR002213">
    <property type="entry name" value="UDP_glucos_trans"/>
</dbReference>
<proteinExistence type="inferred from homology"/>
<dbReference type="Pfam" id="PF00201">
    <property type="entry name" value="UDPGT"/>
    <property type="match status" value="1"/>
</dbReference>
<dbReference type="AlphaFoldDB" id="A0A4S4DT02"/>
<dbReference type="InterPro" id="IPR035595">
    <property type="entry name" value="UDP_glycos_trans_CS"/>
</dbReference>
<comment type="similarity">
    <text evidence="1 4">Belongs to the UDP-glycosyltransferase family.</text>
</comment>
<evidence type="ECO:0000313" key="7">
    <source>
        <dbReference type="Proteomes" id="UP000306102"/>
    </source>
</evidence>
<dbReference type="Proteomes" id="UP000306102">
    <property type="component" value="Unassembled WGS sequence"/>
</dbReference>
<evidence type="ECO:0000256" key="2">
    <source>
        <dbReference type="ARBA" id="ARBA00022679"/>
    </source>
</evidence>
<keyword evidence="2 4" id="KW-0808">Transferase</keyword>
<gene>
    <name evidence="6" type="ORF">TEA_016964</name>
</gene>
<organism evidence="6 7">
    <name type="scientific">Camellia sinensis var. sinensis</name>
    <name type="common">China tea</name>
    <dbReference type="NCBI Taxonomy" id="542762"/>
    <lineage>
        <taxon>Eukaryota</taxon>
        <taxon>Viridiplantae</taxon>
        <taxon>Streptophyta</taxon>
        <taxon>Embryophyta</taxon>
        <taxon>Tracheophyta</taxon>
        <taxon>Spermatophyta</taxon>
        <taxon>Magnoliopsida</taxon>
        <taxon>eudicotyledons</taxon>
        <taxon>Gunneridae</taxon>
        <taxon>Pentapetalae</taxon>
        <taxon>asterids</taxon>
        <taxon>Ericales</taxon>
        <taxon>Theaceae</taxon>
        <taxon>Camellia</taxon>
    </lineage>
</organism>
<feature type="region of interest" description="Disordered" evidence="5">
    <location>
        <begin position="227"/>
        <end position="252"/>
    </location>
</feature>
<evidence type="ECO:0000256" key="5">
    <source>
        <dbReference type="SAM" id="MobiDB-lite"/>
    </source>
</evidence>
<dbReference type="PROSITE" id="PS00375">
    <property type="entry name" value="UDPGT"/>
    <property type="match status" value="1"/>
</dbReference>
<keyword evidence="7" id="KW-1185">Reference proteome</keyword>
<accession>A0A4S4DT02</accession>
<dbReference type="CDD" id="cd03784">
    <property type="entry name" value="GT1_Gtf-like"/>
    <property type="match status" value="1"/>
</dbReference>
<dbReference type="EMBL" id="SDRB02010449">
    <property type="protein sequence ID" value="THG06360.1"/>
    <property type="molecule type" value="Genomic_DNA"/>
</dbReference>
<dbReference type="SUPFAM" id="SSF53756">
    <property type="entry name" value="UDP-Glycosyltransferase/glycogen phosphorylase"/>
    <property type="match status" value="2"/>
</dbReference>
<evidence type="ECO:0000256" key="4">
    <source>
        <dbReference type="RuleBase" id="RU003718"/>
    </source>
</evidence>
<dbReference type="Gene3D" id="3.40.50.2000">
    <property type="entry name" value="Glycogen Phosphorylase B"/>
    <property type="match status" value="3"/>
</dbReference>
<dbReference type="PANTHER" id="PTHR48047">
    <property type="entry name" value="GLYCOSYLTRANSFERASE"/>
    <property type="match status" value="1"/>
</dbReference>
<dbReference type="FunFam" id="3.40.50.2000:FF:000431">
    <property type="entry name" value="UDP-glycosyltransferase 90A1"/>
    <property type="match status" value="1"/>
</dbReference>
<sequence length="276" mass="30610">MGPQPLPQLHFVLIPLMGQGHLIPMADIAKLLAQRGVIVTVITTPLNTLRIQPISDPSIEAGLPEGTETLDTVPSLHSFKNFYVAISMLQQPLVQIFEQFNPRPSCVISDKYLVFTADIAQRTKDRGLLIRGWAPQVLILSHRAIGGFLTHCGWNSTLEGVCAGLPMVTWPIFAEQFFNEKLIVQVLGIGVGVGAKVVVHLCKEEKFGMLVKRENMKKAVEEVMDEWREGEERRKKARQLQGKAKKAMESGGSSYSNLTLLVEDIMQLAEENQAKA</sequence>
<evidence type="ECO:0000256" key="3">
    <source>
        <dbReference type="ARBA" id="ARBA00023241"/>
    </source>
</evidence>
<protein>
    <submittedName>
        <fullName evidence="6">Uncharacterized protein</fullName>
    </submittedName>
</protein>
<evidence type="ECO:0000313" key="6">
    <source>
        <dbReference type="EMBL" id="THG06360.1"/>
    </source>
</evidence>
<dbReference type="GO" id="GO:0035251">
    <property type="term" value="F:UDP-glucosyltransferase activity"/>
    <property type="evidence" value="ECO:0007669"/>
    <property type="project" value="TreeGrafter"/>
</dbReference>
<name>A0A4S4DT02_CAMSN</name>
<reference evidence="6 7" key="1">
    <citation type="journal article" date="2018" name="Proc. Natl. Acad. Sci. U.S.A.">
        <title>Draft genome sequence of Camellia sinensis var. sinensis provides insights into the evolution of the tea genome and tea quality.</title>
        <authorList>
            <person name="Wei C."/>
            <person name="Yang H."/>
            <person name="Wang S."/>
            <person name="Zhao J."/>
            <person name="Liu C."/>
            <person name="Gao L."/>
            <person name="Xia E."/>
            <person name="Lu Y."/>
            <person name="Tai Y."/>
            <person name="She G."/>
            <person name="Sun J."/>
            <person name="Cao H."/>
            <person name="Tong W."/>
            <person name="Gao Q."/>
            <person name="Li Y."/>
            <person name="Deng W."/>
            <person name="Jiang X."/>
            <person name="Wang W."/>
            <person name="Chen Q."/>
            <person name="Zhang S."/>
            <person name="Li H."/>
            <person name="Wu J."/>
            <person name="Wang P."/>
            <person name="Li P."/>
            <person name="Shi C."/>
            <person name="Zheng F."/>
            <person name="Jian J."/>
            <person name="Huang B."/>
            <person name="Shan D."/>
            <person name="Shi M."/>
            <person name="Fang C."/>
            <person name="Yue Y."/>
            <person name="Li F."/>
            <person name="Li D."/>
            <person name="Wei S."/>
            <person name="Han B."/>
            <person name="Jiang C."/>
            <person name="Yin Y."/>
            <person name="Xia T."/>
            <person name="Zhang Z."/>
            <person name="Bennetzen J.L."/>
            <person name="Zhao S."/>
            <person name="Wan X."/>
        </authorList>
    </citation>
    <scope>NUCLEOTIDE SEQUENCE [LARGE SCALE GENOMIC DNA]</scope>
    <source>
        <strain evidence="7">cv. Shuchazao</strain>
        <tissue evidence="6">Leaf</tissue>
    </source>
</reference>
<dbReference type="PANTHER" id="PTHR48047:SF182">
    <property type="entry name" value="GLYCOSYLTRANSFERASE"/>
    <property type="match status" value="1"/>
</dbReference>
<dbReference type="GO" id="GO:0009813">
    <property type="term" value="P:flavonoid biosynthetic process"/>
    <property type="evidence" value="ECO:0007669"/>
    <property type="project" value="UniProtKB-KW"/>
</dbReference>
<evidence type="ECO:0000256" key="1">
    <source>
        <dbReference type="ARBA" id="ARBA00009995"/>
    </source>
</evidence>
<keyword evidence="3" id="KW-0284">Flavonoid biosynthesis</keyword>
<keyword evidence="4" id="KW-0328">Glycosyltransferase</keyword>
<comment type="caution">
    <text evidence="6">The sequence shown here is derived from an EMBL/GenBank/DDBJ whole genome shotgun (WGS) entry which is preliminary data.</text>
</comment>